<evidence type="ECO:0000313" key="8">
    <source>
        <dbReference type="Proteomes" id="UP001186944"/>
    </source>
</evidence>
<evidence type="ECO:0000256" key="3">
    <source>
        <dbReference type="PROSITE-ProRule" id="PRU00042"/>
    </source>
</evidence>
<reference evidence="7" key="1">
    <citation type="submission" date="2019-08" db="EMBL/GenBank/DDBJ databases">
        <title>The improved chromosome-level genome for the pearl oyster Pinctada fucata martensii using PacBio sequencing and Hi-C.</title>
        <authorList>
            <person name="Zheng Z."/>
        </authorList>
    </citation>
    <scope>NUCLEOTIDE SEQUENCE</scope>
    <source>
        <strain evidence="7">ZZ-2019</strain>
        <tissue evidence="7">Adductor muscle</tissue>
    </source>
</reference>
<evidence type="ECO:0000256" key="2">
    <source>
        <dbReference type="ARBA" id="ARBA00023242"/>
    </source>
</evidence>
<dbReference type="Gene3D" id="2.170.270.10">
    <property type="entry name" value="SET domain"/>
    <property type="match status" value="1"/>
</dbReference>
<proteinExistence type="predicted"/>
<feature type="compositionally biased region" description="Polar residues" evidence="4">
    <location>
        <begin position="264"/>
        <end position="278"/>
    </location>
</feature>
<feature type="region of interest" description="Disordered" evidence="4">
    <location>
        <begin position="264"/>
        <end position="283"/>
    </location>
</feature>
<dbReference type="Pfam" id="PF21549">
    <property type="entry name" value="PRDM2_PR"/>
    <property type="match status" value="1"/>
</dbReference>
<organism evidence="7 8">
    <name type="scientific">Pinctada imbricata</name>
    <name type="common">Atlantic pearl-oyster</name>
    <name type="synonym">Pinctada martensii</name>
    <dbReference type="NCBI Taxonomy" id="66713"/>
    <lineage>
        <taxon>Eukaryota</taxon>
        <taxon>Metazoa</taxon>
        <taxon>Spiralia</taxon>
        <taxon>Lophotrochozoa</taxon>
        <taxon>Mollusca</taxon>
        <taxon>Bivalvia</taxon>
        <taxon>Autobranchia</taxon>
        <taxon>Pteriomorphia</taxon>
        <taxon>Pterioida</taxon>
        <taxon>Pterioidea</taxon>
        <taxon>Pteriidae</taxon>
        <taxon>Pinctada</taxon>
    </lineage>
</organism>
<dbReference type="SUPFAM" id="SSF57667">
    <property type="entry name" value="beta-beta-alpha zinc fingers"/>
    <property type="match status" value="1"/>
</dbReference>
<feature type="domain" description="C2H2-type" evidence="5">
    <location>
        <begin position="431"/>
        <end position="454"/>
    </location>
</feature>
<dbReference type="Pfam" id="PF00096">
    <property type="entry name" value="zf-C2H2"/>
    <property type="match status" value="1"/>
</dbReference>
<feature type="compositionally biased region" description="Polar residues" evidence="4">
    <location>
        <begin position="203"/>
        <end position="230"/>
    </location>
</feature>
<protein>
    <recommendedName>
        <fullName evidence="9">PR domain zinc finger protein 8</fullName>
    </recommendedName>
</protein>
<comment type="caution">
    <text evidence="7">The sequence shown here is derived from an EMBL/GenBank/DDBJ whole genome shotgun (WGS) entry which is preliminary data.</text>
</comment>
<sequence>MLSGVITVCDIDYGVIFGPFSIQNTRFDVTHYIGIHTTDRLNRNGLLKVSPIQSPGLEWLTLIQPARNEDEQNMEAYIKNGNIFYRTLRIIKADEELLVWYSKDLCQHMNIPDVRRLTDVDREHYVCNFCGDTFEHVFPLRAHIRFKCEASSFHKGLEAFNNNSAKLMTTPCNLSMDRKRRYDESLSITSPRIFTKESRDRLNPSSSEVPLKLSPSTDINSNTKSSYDFPTEATSSAFRRVEKYPVTSTGPTVHKLNCETSPMAQVSSTNQSENTICKVSSGRPTPGDRYGLSLVIPGGSGTLPNVPNDAKIPIRETLGGPRFNHPFTAIAETMINSLESFQMDPTNHVLFSERFNAGVPFMKTTNPMVEKILHHSSPTSLNMPIQAMNLAQNWCAKCNASFRMTSDLVYHMRSHHKREFDPVKKKRDDKLKCNICNETFRERHHLTRHMTSHA</sequence>
<keyword evidence="3" id="KW-0863">Zinc-finger</keyword>
<dbReference type="GO" id="GO:0008270">
    <property type="term" value="F:zinc ion binding"/>
    <property type="evidence" value="ECO:0007669"/>
    <property type="project" value="UniProtKB-KW"/>
</dbReference>
<keyword evidence="2" id="KW-0539">Nucleus</keyword>
<dbReference type="EMBL" id="VSWD01000010">
    <property type="protein sequence ID" value="KAK3092137.1"/>
    <property type="molecule type" value="Genomic_DNA"/>
</dbReference>
<dbReference type="PROSITE" id="PS00028">
    <property type="entry name" value="ZINC_FINGER_C2H2_1"/>
    <property type="match status" value="2"/>
</dbReference>
<evidence type="ECO:0000256" key="1">
    <source>
        <dbReference type="ARBA" id="ARBA00004123"/>
    </source>
</evidence>
<dbReference type="InterPro" id="IPR013087">
    <property type="entry name" value="Znf_C2H2_type"/>
</dbReference>
<feature type="domain" description="C2H2-type" evidence="5">
    <location>
        <begin position="125"/>
        <end position="159"/>
    </location>
</feature>
<dbReference type="SMART" id="SM00355">
    <property type="entry name" value="ZnF_C2H2"/>
    <property type="match status" value="3"/>
</dbReference>
<dbReference type="GO" id="GO:0005634">
    <property type="term" value="C:nucleus"/>
    <property type="evidence" value="ECO:0007669"/>
    <property type="project" value="UniProtKB-SubCell"/>
</dbReference>
<evidence type="ECO:0000256" key="4">
    <source>
        <dbReference type="SAM" id="MobiDB-lite"/>
    </source>
</evidence>
<dbReference type="AlphaFoldDB" id="A0AA88XXL9"/>
<evidence type="ECO:0000313" key="7">
    <source>
        <dbReference type="EMBL" id="KAK3092137.1"/>
    </source>
</evidence>
<comment type="subcellular location">
    <subcellularLocation>
        <location evidence="1">Nucleus</location>
    </subcellularLocation>
</comment>
<feature type="domain" description="SET" evidence="6">
    <location>
        <begin position="1"/>
        <end position="102"/>
    </location>
</feature>
<dbReference type="PANTHER" id="PTHR16516">
    <property type="entry name" value="AGAP007109-PA"/>
    <property type="match status" value="1"/>
</dbReference>
<dbReference type="InterPro" id="IPR001214">
    <property type="entry name" value="SET_dom"/>
</dbReference>
<gene>
    <name evidence="7" type="ORF">FSP39_025507</name>
</gene>
<dbReference type="PROSITE" id="PS50157">
    <property type="entry name" value="ZINC_FINGER_C2H2_2"/>
    <property type="match status" value="3"/>
</dbReference>
<feature type="region of interest" description="Disordered" evidence="4">
    <location>
        <begin position="195"/>
        <end position="230"/>
    </location>
</feature>
<accession>A0AA88XXL9</accession>
<dbReference type="Proteomes" id="UP001186944">
    <property type="component" value="Unassembled WGS sequence"/>
</dbReference>
<dbReference type="InterPro" id="IPR036236">
    <property type="entry name" value="Znf_C2H2_sf"/>
</dbReference>
<evidence type="ECO:0000259" key="6">
    <source>
        <dbReference type="PROSITE" id="PS50280"/>
    </source>
</evidence>
<keyword evidence="8" id="KW-1185">Reference proteome</keyword>
<dbReference type="InterPro" id="IPR052296">
    <property type="entry name" value="TR-Histone_Methyltrans"/>
</dbReference>
<evidence type="ECO:0008006" key="9">
    <source>
        <dbReference type="Google" id="ProtNLM"/>
    </source>
</evidence>
<feature type="domain" description="C2H2-type" evidence="5">
    <location>
        <begin position="393"/>
        <end position="420"/>
    </location>
</feature>
<dbReference type="PROSITE" id="PS50280">
    <property type="entry name" value="SET"/>
    <property type="match status" value="1"/>
</dbReference>
<dbReference type="GO" id="GO:0006355">
    <property type="term" value="P:regulation of DNA-templated transcription"/>
    <property type="evidence" value="ECO:0007669"/>
    <property type="project" value="TreeGrafter"/>
</dbReference>
<evidence type="ECO:0000259" key="5">
    <source>
        <dbReference type="PROSITE" id="PS50157"/>
    </source>
</evidence>
<keyword evidence="3" id="KW-0479">Metal-binding</keyword>
<name>A0AA88XXL9_PINIB</name>
<dbReference type="InterPro" id="IPR046341">
    <property type="entry name" value="SET_dom_sf"/>
</dbReference>
<keyword evidence="3" id="KW-0862">Zinc</keyword>
<dbReference type="PANTHER" id="PTHR16516:SF4">
    <property type="entry name" value="C2H2-TYPE DOMAIN-CONTAINING PROTEIN"/>
    <property type="match status" value="1"/>
</dbReference>
<dbReference type="Gene3D" id="3.30.160.60">
    <property type="entry name" value="Classic Zinc Finger"/>
    <property type="match status" value="1"/>
</dbReference>